<feature type="transmembrane region" description="Helical" evidence="1">
    <location>
        <begin position="12"/>
        <end position="30"/>
    </location>
</feature>
<evidence type="ECO:0000313" key="3">
    <source>
        <dbReference type="Proteomes" id="UP000243205"/>
    </source>
</evidence>
<feature type="transmembrane region" description="Helical" evidence="1">
    <location>
        <begin position="36"/>
        <end position="58"/>
    </location>
</feature>
<feature type="transmembrane region" description="Helical" evidence="1">
    <location>
        <begin position="79"/>
        <end position="98"/>
    </location>
</feature>
<gene>
    <name evidence="2" type="ORF">SAMN05661003_1098</name>
</gene>
<protein>
    <submittedName>
        <fullName evidence="2">Uncharacterized protein</fullName>
    </submittedName>
</protein>
<name>A0A1G7CA01_9BACT</name>
<evidence type="ECO:0000256" key="1">
    <source>
        <dbReference type="SAM" id="Phobius"/>
    </source>
</evidence>
<dbReference type="AlphaFoldDB" id="A0A1G7CA01"/>
<sequence>MKQKPGPANRHRLASVLILIGALLCYNLLVAPQQRLAAELLAPLRWAGPTLLIAGLLLRRSAAPPQDDRHRTGRNRRRLGGAGLLLCLLAQLAAWQAPQDEARGLLATLALLVLAGPSLILLALGLLPSDRRS</sequence>
<dbReference type="Proteomes" id="UP000243205">
    <property type="component" value="Unassembled WGS sequence"/>
</dbReference>
<proteinExistence type="predicted"/>
<organism evidence="2 3">
    <name type="scientific">Desulfuromonas thiophila</name>
    <dbReference type="NCBI Taxonomy" id="57664"/>
    <lineage>
        <taxon>Bacteria</taxon>
        <taxon>Pseudomonadati</taxon>
        <taxon>Thermodesulfobacteriota</taxon>
        <taxon>Desulfuromonadia</taxon>
        <taxon>Desulfuromonadales</taxon>
        <taxon>Desulfuromonadaceae</taxon>
        <taxon>Desulfuromonas</taxon>
    </lineage>
</organism>
<keyword evidence="1" id="KW-0812">Transmembrane</keyword>
<feature type="transmembrane region" description="Helical" evidence="1">
    <location>
        <begin position="104"/>
        <end position="127"/>
    </location>
</feature>
<reference evidence="3" key="1">
    <citation type="submission" date="2016-10" db="EMBL/GenBank/DDBJ databases">
        <authorList>
            <person name="Varghese N."/>
            <person name="Submissions S."/>
        </authorList>
    </citation>
    <scope>NUCLEOTIDE SEQUENCE [LARGE SCALE GENOMIC DNA]</scope>
    <source>
        <strain evidence="3">DSM 8987</strain>
    </source>
</reference>
<keyword evidence="1" id="KW-0472">Membrane</keyword>
<accession>A0A1G7CA01</accession>
<keyword evidence="3" id="KW-1185">Reference proteome</keyword>
<evidence type="ECO:0000313" key="2">
    <source>
        <dbReference type="EMBL" id="SDE36137.1"/>
    </source>
</evidence>
<keyword evidence="1" id="KW-1133">Transmembrane helix</keyword>
<dbReference type="RefSeq" id="WP_092078520.1">
    <property type="nucleotide sequence ID" value="NZ_FNAQ01000009.1"/>
</dbReference>
<dbReference type="EMBL" id="FNAQ01000009">
    <property type="protein sequence ID" value="SDE36137.1"/>
    <property type="molecule type" value="Genomic_DNA"/>
</dbReference>